<dbReference type="EMBL" id="CM043789">
    <property type="protein sequence ID" value="KAI4826581.1"/>
    <property type="molecule type" value="Genomic_DNA"/>
</dbReference>
<sequence length="99" mass="11110">HHRPGHEAVEKETLRSPQYLRPYRPSQTASSPSPPQDHHPCCEETQQLSLDLPLPTPPNTTQRRLLSPSSTHLHNISSRDMKQQLLLVSLPAYSSGAML</sequence>
<comment type="caution">
    <text evidence="1">The sequence shown here is derived from an EMBL/GenBank/DDBJ whole genome shotgun (WGS) entry which is preliminary data.</text>
</comment>
<gene>
    <name evidence="1" type="ORF">KUCAC02_030026</name>
</gene>
<organism evidence="1 2">
    <name type="scientific">Chaenocephalus aceratus</name>
    <name type="common">Blackfin icefish</name>
    <name type="synonym">Chaenichthys aceratus</name>
    <dbReference type="NCBI Taxonomy" id="36190"/>
    <lineage>
        <taxon>Eukaryota</taxon>
        <taxon>Metazoa</taxon>
        <taxon>Chordata</taxon>
        <taxon>Craniata</taxon>
        <taxon>Vertebrata</taxon>
        <taxon>Euteleostomi</taxon>
        <taxon>Actinopterygii</taxon>
        <taxon>Neopterygii</taxon>
        <taxon>Teleostei</taxon>
        <taxon>Neoteleostei</taxon>
        <taxon>Acanthomorphata</taxon>
        <taxon>Eupercaria</taxon>
        <taxon>Perciformes</taxon>
        <taxon>Notothenioidei</taxon>
        <taxon>Channichthyidae</taxon>
        <taxon>Chaenocephalus</taxon>
    </lineage>
</organism>
<keyword evidence="2" id="KW-1185">Reference proteome</keyword>
<accession>A0ACB9XHQ2</accession>
<proteinExistence type="predicted"/>
<protein>
    <submittedName>
        <fullName evidence="1">Uncharacterized protein</fullName>
    </submittedName>
</protein>
<reference evidence="1" key="1">
    <citation type="submission" date="2022-05" db="EMBL/GenBank/DDBJ databases">
        <title>Chromosome-level genome of Chaenocephalus aceratus.</title>
        <authorList>
            <person name="Park H."/>
        </authorList>
    </citation>
    <scope>NUCLEOTIDE SEQUENCE</scope>
    <source>
        <strain evidence="1">KU_202001</strain>
    </source>
</reference>
<evidence type="ECO:0000313" key="2">
    <source>
        <dbReference type="Proteomes" id="UP001057452"/>
    </source>
</evidence>
<evidence type="ECO:0000313" key="1">
    <source>
        <dbReference type="EMBL" id="KAI4826581.1"/>
    </source>
</evidence>
<feature type="non-terminal residue" evidence="1">
    <location>
        <position position="99"/>
    </location>
</feature>
<name>A0ACB9XHQ2_CHAAC</name>
<feature type="non-terminal residue" evidence="1">
    <location>
        <position position="1"/>
    </location>
</feature>
<dbReference type="Proteomes" id="UP001057452">
    <property type="component" value="Chromosome 5"/>
</dbReference>